<proteinExistence type="predicted"/>
<sequence>MTTKRVIGVIIVIAIAFIFFDYIHKSDPEKTLDFYLRSLKQLHIEEAYQCIVFENGFAEPFESYKRNAISNQIVSYSIKKFFVLGKDSYVALVALTGQNKPSPRDITFTLKKFNGKWKILFPSYKSPNILY</sequence>
<keyword evidence="1" id="KW-1133">Transmembrane helix</keyword>
<dbReference type="EMBL" id="MRTP01000001">
    <property type="protein sequence ID" value="OMF57234.1"/>
    <property type="molecule type" value="Genomic_DNA"/>
</dbReference>
<keyword evidence="1" id="KW-0812">Transmembrane</keyword>
<name>A0A1R1EZI0_9BACL</name>
<accession>A0A1R1EZI0</accession>
<evidence type="ECO:0000256" key="1">
    <source>
        <dbReference type="SAM" id="Phobius"/>
    </source>
</evidence>
<organism evidence="2 3">
    <name type="scientific">Paenibacillus rhizosphaerae</name>
    <dbReference type="NCBI Taxonomy" id="297318"/>
    <lineage>
        <taxon>Bacteria</taxon>
        <taxon>Bacillati</taxon>
        <taxon>Bacillota</taxon>
        <taxon>Bacilli</taxon>
        <taxon>Bacillales</taxon>
        <taxon>Paenibacillaceae</taxon>
        <taxon>Paenibacillus</taxon>
    </lineage>
</organism>
<dbReference type="Proteomes" id="UP000187172">
    <property type="component" value="Unassembled WGS sequence"/>
</dbReference>
<dbReference type="AlphaFoldDB" id="A0A1R1EZI0"/>
<reference evidence="2 3" key="1">
    <citation type="submission" date="2016-11" db="EMBL/GenBank/DDBJ databases">
        <title>Paenibacillus species isolates.</title>
        <authorList>
            <person name="Beno S.M."/>
        </authorList>
    </citation>
    <scope>NUCLEOTIDE SEQUENCE [LARGE SCALE GENOMIC DNA]</scope>
    <source>
        <strain evidence="2 3">FSL R5-0378</strain>
    </source>
</reference>
<evidence type="ECO:0008006" key="4">
    <source>
        <dbReference type="Google" id="ProtNLM"/>
    </source>
</evidence>
<gene>
    <name evidence="2" type="ORF">BK138_01005</name>
</gene>
<keyword evidence="3" id="KW-1185">Reference proteome</keyword>
<feature type="transmembrane region" description="Helical" evidence="1">
    <location>
        <begin position="6"/>
        <end position="23"/>
    </location>
</feature>
<dbReference type="SUPFAM" id="SSF54427">
    <property type="entry name" value="NTF2-like"/>
    <property type="match status" value="1"/>
</dbReference>
<comment type="caution">
    <text evidence="2">The sequence shown here is derived from an EMBL/GenBank/DDBJ whole genome shotgun (WGS) entry which is preliminary data.</text>
</comment>
<evidence type="ECO:0000313" key="2">
    <source>
        <dbReference type="EMBL" id="OMF57234.1"/>
    </source>
</evidence>
<keyword evidence="1" id="KW-0472">Membrane</keyword>
<dbReference type="RefSeq" id="WP_076164765.1">
    <property type="nucleotide sequence ID" value="NZ_MRTP01000001.1"/>
</dbReference>
<evidence type="ECO:0000313" key="3">
    <source>
        <dbReference type="Proteomes" id="UP000187172"/>
    </source>
</evidence>
<dbReference type="InterPro" id="IPR032710">
    <property type="entry name" value="NTF2-like_dom_sf"/>
</dbReference>
<protein>
    <recommendedName>
        <fullName evidence="4">DUF4878 domain-containing protein</fullName>
    </recommendedName>
</protein>